<organism evidence="1 2">
    <name type="scientific">Sorangium cellulosum So0157-2</name>
    <dbReference type="NCBI Taxonomy" id="1254432"/>
    <lineage>
        <taxon>Bacteria</taxon>
        <taxon>Pseudomonadati</taxon>
        <taxon>Myxococcota</taxon>
        <taxon>Polyangia</taxon>
        <taxon>Polyangiales</taxon>
        <taxon>Polyangiaceae</taxon>
        <taxon>Sorangium</taxon>
    </lineage>
</organism>
<accession>S4Y3C8</accession>
<protein>
    <submittedName>
        <fullName evidence="1">Uncharacterized protein</fullName>
    </submittedName>
</protein>
<dbReference type="STRING" id="1254432.SCE1572_32090"/>
<dbReference type="KEGG" id="scu:SCE1572_32090"/>
<evidence type="ECO:0000313" key="2">
    <source>
        <dbReference type="Proteomes" id="UP000014803"/>
    </source>
</evidence>
<gene>
    <name evidence="1" type="ORF">SCE1572_32090</name>
</gene>
<dbReference type="EMBL" id="CP003969">
    <property type="protein sequence ID" value="AGP38720.1"/>
    <property type="molecule type" value="Genomic_DNA"/>
</dbReference>
<evidence type="ECO:0000313" key="1">
    <source>
        <dbReference type="EMBL" id="AGP38720.1"/>
    </source>
</evidence>
<proteinExistence type="predicted"/>
<name>S4Y3C8_SORCE</name>
<dbReference type="AlphaFoldDB" id="S4Y3C8"/>
<reference evidence="1 2" key="1">
    <citation type="journal article" date="2013" name="Sci. Rep.">
        <title>Extraordinary expansion of a Sorangium cellulosum genome from an alkaline milieu.</title>
        <authorList>
            <person name="Han K."/>
            <person name="Li Z.F."/>
            <person name="Peng R."/>
            <person name="Zhu L.P."/>
            <person name="Zhou T."/>
            <person name="Wang L.G."/>
            <person name="Li S.G."/>
            <person name="Zhang X.B."/>
            <person name="Hu W."/>
            <person name="Wu Z.H."/>
            <person name="Qin N."/>
            <person name="Li Y.Z."/>
        </authorList>
    </citation>
    <scope>NUCLEOTIDE SEQUENCE [LARGE SCALE GENOMIC DNA]</scope>
    <source>
        <strain evidence="1 2">So0157-2</strain>
    </source>
</reference>
<sequence>MPWVMIVDSSATTGRPAASAFLTSDEMERWSLIDTLKSSGCEGLAIGEASGDAALYPFGRTASAV</sequence>
<dbReference type="Proteomes" id="UP000014803">
    <property type="component" value="Chromosome"/>
</dbReference>
<dbReference type="HOGENOM" id="CLU_2847529_0_0_7"/>